<reference evidence="1 2" key="1">
    <citation type="submission" date="2018-10" db="EMBL/GenBank/DDBJ databases">
        <authorList>
            <person name="Ekblom R."/>
            <person name="Jareborg N."/>
        </authorList>
    </citation>
    <scope>NUCLEOTIDE SEQUENCE [LARGE SCALE GENOMIC DNA]</scope>
    <source>
        <tissue evidence="1">Muscle</tissue>
    </source>
</reference>
<dbReference type="Proteomes" id="UP000269945">
    <property type="component" value="Unassembled WGS sequence"/>
</dbReference>
<dbReference type="AlphaFoldDB" id="A0A9X9MB69"/>
<proteinExistence type="predicted"/>
<comment type="caution">
    <text evidence="1">The sequence shown here is derived from an EMBL/GenBank/DDBJ whole genome shotgun (WGS) entry which is preliminary data.</text>
</comment>
<dbReference type="EMBL" id="CYRY02045729">
    <property type="protein sequence ID" value="VCX41262.1"/>
    <property type="molecule type" value="Genomic_DNA"/>
</dbReference>
<sequence length="55" mass="6597">MPNSMIFWASCKQMHMDKYIVELLRFFTWKYGELGLFNIFAYFSVPANNLPLQML</sequence>
<keyword evidence="2" id="KW-1185">Reference proteome</keyword>
<protein>
    <submittedName>
        <fullName evidence="1">Uncharacterized protein</fullName>
    </submittedName>
</protein>
<evidence type="ECO:0000313" key="2">
    <source>
        <dbReference type="Proteomes" id="UP000269945"/>
    </source>
</evidence>
<accession>A0A9X9MB69</accession>
<organism evidence="1 2">
    <name type="scientific">Gulo gulo</name>
    <name type="common">Wolverine</name>
    <name type="synonym">Gluton</name>
    <dbReference type="NCBI Taxonomy" id="48420"/>
    <lineage>
        <taxon>Eukaryota</taxon>
        <taxon>Metazoa</taxon>
        <taxon>Chordata</taxon>
        <taxon>Craniata</taxon>
        <taxon>Vertebrata</taxon>
        <taxon>Euteleostomi</taxon>
        <taxon>Mammalia</taxon>
        <taxon>Eutheria</taxon>
        <taxon>Laurasiatheria</taxon>
        <taxon>Carnivora</taxon>
        <taxon>Caniformia</taxon>
        <taxon>Musteloidea</taxon>
        <taxon>Mustelidae</taxon>
        <taxon>Guloninae</taxon>
        <taxon>Gulo</taxon>
    </lineage>
</organism>
<name>A0A9X9MB69_GULGU</name>
<gene>
    <name evidence="1" type="ORF">BN2614_LOCUS1</name>
</gene>
<evidence type="ECO:0000313" key="1">
    <source>
        <dbReference type="EMBL" id="VCX41262.1"/>
    </source>
</evidence>